<comment type="caution">
    <text evidence="2">The sequence shown here is derived from an EMBL/GenBank/DDBJ whole genome shotgun (WGS) entry which is preliminary data.</text>
</comment>
<organism evidence="2">
    <name type="scientific">marine sediment metagenome</name>
    <dbReference type="NCBI Taxonomy" id="412755"/>
    <lineage>
        <taxon>unclassified sequences</taxon>
        <taxon>metagenomes</taxon>
        <taxon>ecological metagenomes</taxon>
    </lineage>
</organism>
<evidence type="ECO:0000313" key="2">
    <source>
        <dbReference type="EMBL" id="GAI99518.1"/>
    </source>
</evidence>
<sequence length="32" mass="3778">PNILIFVDEIDRCRPDYAISYLETIKHVETTL</sequence>
<dbReference type="Pfam" id="PF07693">
    <property type="entry name" value="KAP_NTPase"/>
    <property type="match status" value="1"/>
</dbReference>
<gene>
    <name evidence="2" type="ORF">S12H4_27712</name>
</gene>
<feature type="domain" description="KAP NTPase" evidence="1">
    <location>
        <begin position="2"/>
        <end position="29"/>
    </location>
</feature>
<dbReference type="InterPro" id="IPR011646">
    <property type="entry name" value="KAP_P-loop"/>
</dbReference>
<accession>X1T2V6</accession>
<proteinExistence type="predicted"/>
<name>X1T2V6_9ZZZZ</name>
<dbReference type="AlphaFoldDB" id="X1T2V6"/>
<protein>
    <recommendedName>
        <fullName evidence="1">KAP NTPase domain-containing protein</fullName>
    </recommendedName>
</protein>
<feature type="non-terminal residue" evidence="2">
    <location>
        <position position="1"/>
    </location>
</feature>
<reference evidence="2" key="1">
    <citation type="journal article" date="2014" name="Front. Microbiol.">
        <title>High frequency of phylogenetically diverse reductive dehalogenase-homologous genes in deep subseafloor sedimentary metagenomes.</title>
        <authorList>
            <person name="Kawai M."/>
            <person name="Futagami T."/>
            <person name="Toyoda A."/>
            <person name="Takaki Y."/>
            <person name="Nishi S."/>
            <person name="Hori S."/>
            <person name="Arai W."/>
            <person name="Tsubouchi T."/>
            <person name="Morono Y."/>
            <person name="Uchiyama I."/>
            <person name="Ito T."/>
            <person name="Fujiyama A."/>
            <person name="Inagaki F."/>
            <person name="Takami H."/>
        </authorList>
    </citation>
    <scope>NUCLEOTIDE SEQUENCE</scope>
    <source>
        <strain evidence="2">Expedition CK06-06</strain>
    </source>
</reference>
<dbReference type="EMBL" id="BARW01015837">
    <property type="protein sequence ID" value="GAI99518.1"/>
    <property type="molecule type" value="Genomic_DNA"/>
</dbReference>
<evidence type="ECO:0000259" key="1">
    <source>
        <dbReference type="Pfam" id="PF07693"/>
    </source>
</evidence>